<dbReference type="PANTHER" id="PTHR33164:SF43">
    <property type="entry name" value="HTH-TYPE TRANSCRIPTIONAL REPRESSOR YETL"/>
    <property type="match status" value="1"/>
</dbReference>
<dbReference type="GO" id="GO:0003700">
    <property type="term" value="F:DNA-binding transcription factor activity"/>
    <property type="evidence" value="ECO:0007669"/>
    <property type="project" value="InterPro"/>
</dbReference>
<feature type="domain" description="HTH marR-type" evidence="2">
    <location>
        <begin position="37"/>
        <end position="168"/>
    </location>
</feature>
<protein>
    <submittedName>
        <fullName evidence="3">MarR family transcriptional regulator</fullName>
    </submittedName>
</protein>
<proteinExistence type="predicted"/>
<reference evidence="3" key="1">
    <citation type="submission" date="2022-05" db="EMBL/GenBank/DDBJ databases">
        <authorList>
            <person name="Tuo L."/>
        </authorList>
    </citation>
    <scope>NUCLEOTIDE SEQUENCE</scope>
    <source>
        <strain evidence="3">BSK12Z-4</strain>
    </source>
</reference>
<dbReference type="Proteomes" id="UP001139485">
    <property type="component" value="Unassembled WGS sequence"/>
</dbReference>
<evidence type="ECO:0000259" key="2">
    <source>
        <dbReference type="PROSITE" id="PS50995"/>
    </source>
</evidence>
<dbReference type="AlphaFoldDB" id="A0A9X2D740"/>
<dbReference type="InterPro" id="IPR000835">
    <property type="entry name" value="HTH_MarR-typ"/>
</dbReference>
<dbReference type="InterPro" id="IPR036390">
    <property type="entry name" value="WH_DNA-bd_sf"/>
</dbReference>
<dbReference type="SMART" id="SM00347">
    <property type="entry name" value="HTH_MARR"/>
    <property type="match status" value="1"/>
</dbReference>
<dbReference type="SUPFAM" id="SSF46785">
    <property type="entry name" value="Winged helix' DNA-binding domain"/>
    <property type="match status" value="1"/>
</dbReference>
<dbReference type="PANTHER" id="PTHR33164">
    <property type="entry name" value="TRANSCRIPTIONAL REGULATOR, MARR FAMILY"/>
    <property type="match status" value="1"/>
</dbReference>
<comment type="caution">
    <text evidence="3">The sequence shown here is derived from an EMBL/GenBank/DDBJ whole genome shotgun (WGS) entry which is preliminary data.</text>
</comment>
<sequence length="177" mass="18538">MDDGTPASPGRGPASSSDDSGGPGSAGASGFVDRWQQTDALLALRAAVRAAGRVRPAVARRAGLGESELIALERLVDGPAGPAELARLLGVSTAAATGLGDRLEEHGHAERRPHPSDRRRVELHVTDAGREEVLGHLMPMFAVLAELDAGFSDDERAVVARYLDGARAAFERMVEPD</sequence>
<dbReference type="RefSeq" id="WP_250827184.1">
    <property type="nucleotide sequence ID" value="NZ_JAMOIL010000011.1"/>
</dbReference>
<gene>
    <name evidence="3" type="ORF">M8330_09830</name>
</gene>
<keyword evidence="4" id="KW-1185">Reference proteome</keyword>
<name>A0A9X2D740_9ACTN</name>
<dbReference type="GO" id="GO:0006950">
    <property type="term" value="P:response to stress"/>
    <property type="evidence" value="ECO:0007669"/>
    <property type="project" value="TreeGrafter"/>
</dbReference>
<feature type="region of interest" description="Disordered" evidence="1">
    <location>
        <begin position="1"/>
        <end position="31"/>
    </location>
</feature>
<evidence type="ECO:0000313" key="4">
    <source>
        <dbReference type="Proteomes" id="UP001139485"/>
    </source>
</evidence>
<accession>A0A9X2D740</accession>
<evidence type="ECO:0000313" key="3">
    <source>
        <dbReference type="EMBL" id="MCM0620591.1"/>
    </source>
</evidence>
<feature type="compositionally biased region" description="Low complexity" evidence="1">
    <location>
        <begin position="1"/>
        <end position="20"/>
    </location>
</feature>
<organism evidence="3 4">
    <name type="scientific">Nocardioides bruguierae</name>
    <dbReference type="NCBI Taxonomy" id="2945102"/>
    <lineage>
        <taxon>Bacteria</taxon>
        <taxon>Bacillati</taxon>
        <taxon>Actinomycetota</taxon>
        <taxon>Actinomycetes</taxon>
        <taxon>Propionibacteriales</taxon>
        <taxon>Nocardioidaceae</taxon>
        <taxon>Nocardioides</taxon>
    </lineage>
</organism>
<dbReference type="PROSITE" id="PS50995">
    <property type="entry name" value="HTH_MARR_2"/>
    <property type="match status" value="1"/>
</dbReference>
<dbReference type="InterPro" id="IPR039422">
    <property type="entry name" value="MarR/SlyA-like"/>
</dbReference>
<dbReference type="Gene3D" id="1.10.10.10">
    <property type="entry name" value="Winged helix-like DNA-binding domain superfamily/Winged helix DNA-binding domain"/>
    <property type="match status" value="1"/>
</dbReference>
<dbReference type="InterPro" id="IPR036388">
    <property type="entry name" value="WH-like_DNA-bd_sf"/>
</dbReference>
<evidence type="ECO:0000256" key="1">
    <source>
        <dbReference type="SAM" id="MobiDB-lite"/>
    </source>
</evidence>
<dbReference type="PRINTS" id="PR00598">
    <property type="entry name" value="HTHMARR"/>
</dbReference>
<dbReference type="EMBL" id="JAMOIL010000011">
    <property type="protein sequence ID" value="MCM0620591.1"/>
    <property type="molecule type" value="Genomic_DNA"/>
</dbReference>
<dbReference type="Pfam" id="PF01047">
    <property type="entry name" value="MarR"/>
    <property type="match status" value="1"/>
</dbReference>